<dbReference type="EMBL" id="BSPB01000004">
    <property type="protein sequence ID" value="GLS13338.1"/>
    <property type="molecule type" value="Genomic_DNA"/>
</dbReference>
<reference evidence="2" key="1">
    <citation type="journal article" date="2019" name="Int. J. Syst. Evol. Microbiol.">
        <title>The Global Catalogue of Microorganisms (GCM) 10K type strain sequencing project: providing services to taxonomists for standard genome sequencing and annotation.</title>
        <authorList>
            <consortium name="The Broad Institute Genomics Platform"/>
            <consortium name="The Broad Institute Genome Sequencing Center for Infectious Disease"/>
            <person name="Wu L."/>
            <person name="Ma J."/>
        </authorList>
    </citation>
    <scope>NUCLEOTIDE SEQUENCE [LARGE SCALE GENOMIC DNA]</scope>
    <source>
        <strain evidence="2">NBRC 109341</strain>
    </source>
</reference>
<protein>
    <recommendedName>
        <fullName evidence="3">Response regulator</fullName>
    </recommendedName>
</protein>
<evidence type="ECO:0008006" key="3">
    <source>
        <dbReference type="Google" id="ProtNLM"/>
    </source>
</evidence>
<proteinExistence type="predicted"/>
<dbReference type="InterPro" id="IPR011006">
    <property type="entry name" value="CheY-like_superfamily"/>
</dbReference>
<dbReference type="Gene3D" id="3.40.50.2300">
    <property type="match status" value="1"/>
</dbReference>
<sequence length="265" mass="29010">MRAMPPACIFVSVIGFSDVERHALNTLFRLSRDGAVAYAPWEPLTAPGVPAPTAQADVLLIDGACAEAVMAQARALPAGPRLIWVGPGAPEQAWRVLDRPIRWAELLDDLDAVYAARQAGLDGLDLDVSAPMPLDVPEPTRRRALLVGLAPTESALLHQRLALRDITEVDEAGSTEAALDLMGRHAYVCGVFDLDDPHFDGWSLAQWFARRHPHALNVGLSQHAGPLAGWWRRRRVRRDTRRVGIHALLPKPTPVAELGEWLGRL</sequence>
<gene>
    <name evidence="1" type="ORF">GCM10007935_07670</name>
</gene>
<evidence type="ECO:0000313" key="1">
    <source>
        <dbReference type="EMBL" id="GLS13338.1"/>
    </source>
</evidence>
<keyword evidence="2" id="KW-1185">Reference proteome</keyword>
<evidence type="ECO:0000313" key="2">
    <source>
        <dbReference type="Proteomes" id="UP001156903"/>
    </source>
</evidence>
<dbReference type="Proteomes" id="UP001156903">
    <property type="component" value="Unassembled WGS sequence"/>
</dbReference>
<organism evidence="1 2">
    <name type="scientific">Hydrogenophaga electricum</name>
    <dbReference type="NCBI Taxonomy" id="1230953"/>
    <lineage>
        <taxon>Bacteria</taxon>
        <taxon>Pseudomonadati</taxon>
        <taxon>Pseudomonadota</taxon>
        <taxon>Betaproteobacteria</taxon>
        <taxon>Burkholderiales</taxon>
        <taxon>Comamonadaceae</taxon>
        <taxon>Hydrogenophaga</taxon>
    </lineage>
</organism>
<accession>A0ABQ6BYU1</accession>
<dbReference type="SUPFAM" id="SSF52172">
    <property type="entry name" value="CheY-like"/>
    <property type="match status" value="1"/>
</dbReference>
<name>A0ABQ6BYU1_9BURK</name>
<dbReference type="RefSeq" id="WP_284306766.1">
    <property type="nucleotide sequence ID" value="NZ_BSPB01000004.1"/>
</dbReference>
<comment type="caution">
    <text evidence="1">The sequence shown here is derived from an EMBL/GenBank/DDBJ whole genome shotgun (WGS) entry which is preliminary data.</text>
</comment>